<accession>A0A6B2LX58</accession>
<evidence type="ECO:0000313" key="1">
    <source>
        <dbReference type="EMBL" id="NDV41490.1"/>
    </source>
</evidence>
<reference evidence="1" key="1">
    <citation type="journal article" date="2020" name="J. Eukaryot. Microbiol.">
        <title>De novo Sequencing, Assembly and Annotation of the Transcriptome for the Free-Living Testate Amoeba Arcella intermedia.</title>
        <authorList>
            <person name="Ribeiro G.M."/>
            <person name="Porfirio-Sousa A.L."/>
            <person name="Maurer-Alcala X.X."/>
            <person name="Katz L.A."/>
            <person name="Lahr D.J.G."/>
        </authorList>
    </citation>
    <scope>NUCLEOTIDE SEQUENCE</scope>
</reference>
<proteinExistence type="predicted"/>
<dbReference type="AlphaFoldDB" id="A0A6B2LX58"/>
<protein>
    <submittedName>
        <fullName evidence="1">Uncharacterized protein</fullName>
    </submittedName>
</protein>
<sequence length="31" mass="3494">MSKPTETVESILYVALQHLLQGSTYLLEELS</sequence>
<organism evidence="1">
    <name type="scientific">Arcella intermedia</name>
    <dbReference type="NCBI Taxonomy" id="1963864"/>
    <lineage>
        <taxon>Eukaryota</taxon>
        <taxon>Amoebozoa</taxon>
        <taxon>Tubulinea</taxon>
        <taxon>Elardia</taxon>
        <taxon>Arcellinida</taxon>
        <taxon>Sphaerothecina</taxon>
        <taxon>Arcellidae</taxon>
        <taxon>Arcella</taxon>
    </lineage>
</organism>
<name>A0A6B2LX58_9EUKA</name>
<dbReference type="EMBL" id="GIBP01012521">
    <property type="protein sequence ID" value="NDV41490.1"/>
    <property type="molecule type" value="Transcribed_RNA"/>
</dbReference>